<organism evidence="2 3">
    <name type="scientific">Pseudomonas soli</name>
    <dbReference type="NCBI Taxonomy" id="1306993"/>
    <lineage>
        <taxon>Bacteria</taxon>
        <taxon>Pseudomonadati</taxon>
        <taxon>Pseudomonadota</taxon>
        <taxon>Gammaproteobacteria</taxon>
        <taxon>Pseudomonadales</taxon>
        <taxon>Pseudomonadaceae</taxon>
        <taxon>Pseudomonas</taxon>
    </lineage>
</organism>
<dbReference type="RefSeq" id="WP_110604816.1">
    <property type="nucleotide sequence ID" value="NZ_FOEQ01000007.1"/>
</dbReference>
<name>A0A1H9NIG6_9PSED</name>
<dbReference type="Proteomes" id="UP000199221">
    <property type="component" value="Unassembled WGS sequence"/>
</dbReference>
<dbReference type="EMBL" id="JAZDQQ010000009">
    <property type="protein sequence ID" value="MEE1880966.1"/>
    <property type="molecule type" value="Genomic_DNA"/>
</dbReference>
<sequence length="53" mass="5765">MTSELTSFNIADLLDSEAAIQEYLSQVLAEGDADEIIRAQSHVQAARLRTTDG</sequence>
<evidence type="ECO:0000313" key="4">
    <source>
        <dbReference type="Proteomes" id="UP001329505"/>
    </source>
</evidence>
<dbReference type="InterPro" id="IPR014057">
    <property type="entry name" value="HI1420"/>
</dbReference>
<accession>A0A1H9NIG6</accession>
<evidence type="ECO:0000313" key="2">
    <source>
        <dbReference type="EMBL" id="SER35726.1"/>
    </source>
</evidence>
<evidence type="ECO:0000313" key="1">
    <source>
        <dbReference type="EMBL" id="MEE1880966.1"/>
    </source>
</evidence>
<dbReference type="Proteomes" id="UP001329505">
    <property type="component" value="Unassembled WGS sequence"/>
</dbReference>
<protein>
    <submittedName>
        <fullName evidence="1">Transcriptional regulator</fullName>
    </submittedName>
</protein>
<evidence type="ECO:0000313" key="3">
    <source>
        <dbReference type="Proteomes" id="UP000199221"/>
    </source>
</evidence>
<reference evidence="1 4" key="2">
    <citation type="submission" date="2024-01" db="EMBL/GenBank/DDBJ databases">
        <title>Unpublished Manusciprt.</title>
        <authorList>
            <person name="Duman M."/>
            <person name="Valdes E.G."/>
            <person name="Ajmi N."/>
            <person name="Altun S."/>
            <person name="Saticioglu I.B."/>
        </authorList>
    </citation>
    <scope>NUCLEOTIDE SEQUENCE [LARGE SCALE GENOMIC DNA]</scope>
    <source>
        <strain evidence="1 4">139P</strain>
    </source>
</reference>
<dbReference type="EMBL" id="FOEQ01000007">
    <property type="protein sequence ID" value="SER35726.1"/>
    <property type="molecule type" value="Genomic_DNA"/>
</dbReference>
<gene>
    <name evidence="2" type="ORF">SAMN05216230_107214</name>
    <name evidence="1" type="ORF">V0R55_12410</name>
</gene>
<proteinExistence type="predicted"/>
<dbReference type="Pfam" id="PF21716">
    <property type="entry name" value="dnstrm_HI1420"/>
    <property type="match status" value="1"/>
</dbReference>
<dbReference type="AlphaFoldDB" id="A0A1H9NIG6"/>
<keyword evidence="4" id="KW-1185">Reference proteome</keyword>
<reference evidence="2 3" key="1">
    <citation type="submission" date="2016-10" db="EMBL/GenBank/DDBJ databases">
        <authorList>
            <person name="de Groot N.N."/>
        </authorList>
    </citation>
    <scope>NUCLEOTIDE SEQUENCE [LARGE SCALE GENOMIC DNA]</scope>
    <source>
        <strain evidence="2 3">LMG 27941</strain>
    </source>
</reference>